<keyword evidence="2" id="KW-1185">Reference proteome</keyword>
<dbReference type="Proteomes" id="UP001314170">
    <property type="component" value="Unassembled WGS sequence"/>
</dbReference>
<proteinExistence type="predicted"/>
<name>A0AAV1RBR1_9ROSI</name>
<protein>
    <submittedName>
        <fullName evidence="1">Uncharacterized protein</fullName>
    </submittedName>
</protein>
<reference evidence="1 2" key="1">
    <citation type="submission" date="2024-01" db="EMBL/GenBank/DDBJ databases">
        <authorList>
            <person name="Waweru B."/>
        </authorList>
    </citation>
    <scope>NUCLEOTIDE SEQUENCE [LARGE SCALE GENOMIC DNA]</scope>
</reference>
<gene>
    <name evidence="1" type="ORF">DCAF_LOCUS8723</name>
</gene>
<dbReference type="EMBL" id="CAWUPB010000913">
    <property type="protein sequence ID" value="CAK7331933.1"/>
    <property type="molecule type" value="Genomic_DNA"/>
</dbReference>
<organism evidence="1 2">
    <name type="scientific">Dovyalis caffra</name>
    <dbReference type="NCBI Taxonomy" id="77055"/>
    <lineage>
        <taxon>Eukaryota</taxon>
        <taxon>Viridiplantae</taxon>
        <taxon>Streptophyta</taxon>
        <taxon>Embryophyta</taxon>
        <taxon>Tracheophyta</taxon>
        <taxon>Spermatophyta</taxon>
        <taxon>Magnoliopsida</taxon>
        <taxon>eudicotyledons</taxon>
        <taxon>Gunneridae</taxon>
        <taxon>Pentapetalae</taxon>
        <taxon>rosids</taxon>
        <taxon>fabids</taxon>
        <taxon>Malpighiales</taxon>
        <taxon>Salicaceae</taxon>
        <taxon>Flacourtieae</taxon>
        <taxon>Dovyalis</taxon>
    </lineage>
</organism>
<comment type="caution">
    <text evidence="1">The sequence shown here is derived from an EMBL/GenBank/DDBJ whole genome shotgun (WGS) entry which is preliminary data.</text>
</comment>
<sequence length="191" mass="21441">MGPLRLAKIIFRDSPCGFQAKFNILPIIFFSDYNIFDREGNKGTTTDSTLYIEQLRREKCQISNVFLTKFRPKKLVNCAVVLKGVSDENWPRAGNKQARRSVSNIPDGNSSENIFSYTESRSIIKKRGGKPKPVVHPALGMLKALKGHVQALEIQSSALFSRSREGKLVNLVQLNSYAELLGHEGQYLNLV</sequence>
<dbReference type="AlphaFoldDB" id="A0AAV1RBR1"/>
<evidence type="ECO:0000313" key="2">
    <source>
        <dbReference type="Proteomes" id="UP001314170"/>
    </source>
</evidence>
<evidence type="ECO:0000313" key="1">
    <source>
        <dbReference type="EMBL" id="CAK7331933.1"/>
    </source>
</evidence>
<accession>A0AAV1RBR1</accession>